<dbReference type="RefSeq" id="WP_207646542.1">
    <property type="nucleotide sequence ID" value="NZ_FOHN01000012.1"/>
</dbReference>
<organism evidence="4 5">
    <name type="scientific">[Clostridium] polysaccharolyticum</name>
    <dbReference type="NCBI Taxonomy" id="29364"/>
    <lineage>
        <taxon>Bacteria</taxon>
        <taxon>Bacillati</taxon>
        <taxon>Bacillota</taxon>
        <taxon>Clostridia</taxon>
        <taxon>Lachnospirales</taxon>
        <taxon>Lachnospiraceae</taxon>
    </lineage>
</organism>
<proteinExistence type="predicted"/>
<name>A0A1I0D3I7_9FIRM</name>
<reference evidence="4 5" key="1">
    <citation type="submission" date="2016-10" db="EMBL/GenBank/DDBJ databases">
        <authorList>
            <person name="de Groot N.N."/>
        </authorList>
    </citation>
    <scope>NUCLEOTIDE SEQUENCE [LARGE SCALE GENOMIC DNA]</scope>
    <source>
        <strain evidence="4 5">DSM 1801</strain>
    </source>
</reference>
<accession>A0A1I0D3I7</accession>
<feature type="transmembrane region" description="Helical" evidence="3">
    <location>
        <begin position="83"/>
        <end position="102"/>
    </location>
</feature>
<dbReference type="GO" id="GO:0016020">
    <property type="term" value="C:membrane"/>
    <property type="evidence" value="ECO:0007669"/>
    <property type="project" value="InterPro"/>
</dbReference>
<dbReference type="AlphaFoldDB" id="A0A1I0D3I7"/>
<feature type="transmembrane region" description="Helical" evidence="3">
    <location>
        <begin position="144"/>
        <end position="168"/>
    </location>
</feature>
<evidence type="ECO:0000256" key="2">
    <source>
        <dbReference type="ARBA" id="ARBA00022989"/>
    </source>
</evidence>
<keyword evidence="2 3" id="KW-1133">Transmembrane helix</keyword>
<evidence type="ECO:0000256" key="3">
    <source>
        <dbReference type="SAM" id="Phobius"/>
    </source>
</evidence>
<keyword evidence="1 3" id="KW-0812">Transmembrane</keyword>
<feature type="transmembrane region" description="Helical" evidence="3">
    <location>
        <begin position="114"/>
        <end position="132"/>
    </location>
</feature>
<keyword evidence="5" id="KW-1185">Reference proteome</keyword>
<dbReference type="InterPro" id="IPR009825">
    <property type="entry name" value="ECF_substrate-spec-like"/>
</dbReference>
<dbReference type="EMBL" id="FOHN01000012">
    <property type="protein sequence ID" value="SET26161.1"/>
    <property type="molecule type" value="Genomic_DNA"/>
</dbReference>
<feature type="transmembrane region" description="Helical" evidence="3">
    <location>
        <begin position="14"/>
        <end position="34"/>
    </location>
</feature>
<dbReference type="PANTHER" id="PTHR37815:SF3">
    <property type="entry name" value="UPF0397 PROTEIN SPR0429"/>
    <property type="match status" value="1"/>
</dbReference>
<gene>
    <name evidence="4" type="ORF">SAMN04487772_11276</name>
</gene>
<dbReference type="PANTHER" id="PTHR37815">
    <property type="entry name" value="UPF0397 PROTEIN BC_2624-RELATED"/>
    <property type="match status" value="1"/>
</dbReference>
<dbReference type="Proteomes" id="UP000199800">
    <property type="component" value="Unassembled WGS sequence"/>
</dbReference>
<evidence type="ECO:0000313" key="4">
    <source>
        <dbReference type="EMBL" id="SET26161.1"/>
    </source>
</evidence>
<evidence type="ECO:0000313" key="5">
    <source>
        <dbReference type="Proteomes" id="UP000199800"/>
    </source>
</evidence>
<dbReference type="STRING" id="29364.SAMN04487772_11276"/>
<keyword evidence="3" id="KW-0472">Membrane</keyword>
<sequence>MKEKNMVTSRSTRIYKMTITALFSAFVYIATRFINITLPISGAGGLVHLGNVPVYIAAILFGSRIGAVSGSFGMALFDLTSGWTIWAPFTFITLWIEGYAVGAITKHKKGKMQIFFAMCAALIVKCAGYYIAEVILFHNFFTPLFSISANVTQVVTAGVVTIVLVPVLNQLQEQFH</sequence>
<dbReference type="Gene3D" id="1.10.1760.20">
    <property type="match status" value="1"/>
</dbReference>
<protein>
    <submittedName>
        <fullName evidence="4">Uncharacterized membrane protein</fullName>
    </submittedName>
</protein>
<dbReference type="Pfam" id="PF07155">
    <property type="entry name" value="ECF-ribofla_trS"/>
    <property type="match status" value="1"/>
</dbReference>
<evidence type="ECO:0000256" key="1">
    <source>
        <dbReference type="ARBA" id="ARBA00022692"/>
    </source>
</evidence>